<protein>
    <submittedName>
        <fullName evidence="1">Uncharacterized protein</fullName>
    </submittedName>
</protein>
<evidence type="ECO:0000313" key="1">
    <source>
        <dbReference type="EMBL" id="AGO84781.1"/>
    </source>
</evidence>
<gene>
    <name evidence="1" type="ORF">psal_cds_779</name>
</gene>
<dbReference type="RefSeq" id="YP_008437854.1">
    <property type="nucleotide sequence ID" value="NC_022098.1"/>
</dbReference>
<dbReference type="Proteomes" id="UP000204584">
    <property type="component" value="Segment"/>
</dbReference>
<organism evidence="1 2">
    <name type="scientific">Pandoravirus salinus</name>
    <dbReference type="NCBI Taxonomy" id="1349410"/>
    <lineage>
        <taxon>Viruses</taxon>
        <taxon>Pandoravirus</taxon>
    </lineage>
</organism>
<name>S4VZ53_9VIRU</name>
<dbReference type="GeneID" id="16606568"/>
<dbReference type="InterPro" id="IPR036047">
    <property type="entry name" value="F-box-like_dom_sf"/>
</dbReference>
<dbReference type="SUPFAM" id="SSF81383">
    <property type="entry name" value="F-box domain"/>
    <property type="match status" value="1"/>
</dbReference>
<dbReference type="EMBL" id="KC977571">
    <property type="protein sequence ID" value="AGO84781.1"/>
    <property type="molecule type" value="Genomic_DNA"/>
</dbReference>
<sequence length="146" mass="16026">MKSGIDSLDFGTLRHIMSYLDHGTIAVCQFVSPRFHAVPCCDGRCRFRRTVGTHVRDDLAGRAAATVAADLPLDAALRDLPLPREMKALVAAYRLLWLSHRLPTLHTQRATVDAATAIGIHNAAQKCIGDIWQDALRVVPRALAHP</sequence>
<proteinExistence type="predicted"/>
<reference evidence="1 2" key="1">
    <citation type="journal article" date="2013" name="Science">
        <title>Pandoraviruses: amoeba viruses with genomes up to 2.5 Mb reaching that of parasitic eukaryotes.</title>
        <authorList>
            <person name="Philippe N."/>
            <person name="Legendre M."/>
            <person name="Doutre G."/>
            <person name="Coute Y."/>
            <person name="Poirot O."/>
            <person name="Lescot M."/>
            <person name="Arslan D."/>
            <person name="Seltzer V."/>
            <person name="Bertaux L."/>
            <person name="Bruley C."/>
            <person name="Garin J."/>
            <person name="Claverie J.M."/>
            <person name="Abergel C."/>
        </authorList>
    </citation>
    <scope>NUCLEOTIDE SEQUENCE [LARGE SCALE GENOMIC DNA]</scope>
</reference>
<dbReference type="KEGG" id="vg:16606568"/>
<accession>S4VZ53</accession>
<evidence type="ECO:0000313" key="2">
    <source>
        <dbReference type="Proteomes" id="UP000204584"/>
    </source>
</evidence>
<keyword evidence="2" id="KW-1185">Reference proteome</keyword>